<dbReference type="SUPFAM" id="SSF53955">
    <property type="entry name" value="Lysozyme-like"/>
    <property type="match status" value="1"/>
</dbReference>
<dbReference type="EMBL" id="FOFG01000004">
    <property type="protein sequence ID" value="SEQ32958.1"/>
    <property type="molecule type" value="Genomic_DNA"/>
</dbReference>
<evidence type="ECO:0000313" key="6">
    <source>
        <dbReference type="EMBL" id="SEQ32958.1"/>
    </source>
</evidence>
<evidence type="ECO:0000256" key="2">
    <source>
        <dbReference type="ARBA" id="ARBA00009387"/>
    </source>
</evidence>
<dbReference type="Gene3D" id="1.10.530.10">
    <property type="match status" value="1"/>
</dbReference>
<name>A0A1H9F6Q1_9HYPH</name>
<sequence>MAASTETDRLVVQLEAQINKFEKMMSSAVATTNQRAAQIEKRFGQMEGTLAETGTGGFEKNFDAAATSADRAATRIQASFRRTRSEMTAFGKQAETGLDISKPIGASRVQVMMLQSALHHTLGSLSAGANPMTILAQQGSEVAEAFGMGSGSAGASVTSFGTLLAAMLTPANLAIAGIGVLSAGASYLASSSAHASEEAEEFTKWLDSIGTSADGASDRITKMSDAINGMPLLDTNRKIRGGQESVDGLKSQLFNPISTQLQMSGMADNPVLKPLANNLQEIIDALKNDAIPSVETFHQRLDDIVRQAPGLQKDLEVLEKIGDSLIPKQSALGLLQQHAGGSSSTGAQSARSAEKASLELLEGSQRTARIAAAETATQALKAADASLQNAGLTDYARGLAAINERFAGLIKGARGAQGAIERLKEAQAKEIAAYNKEYAAKSSPYAHSVADVPDQYRSTFLSAGDKYNVDPNLLSSVGWWETRGKFNNDAVSPAGARGIMQLMPGTASDMGVTNTSDPSQSIMAGAKYLRLLIDMFNGDIEKAVLAYNAGPAKVKAVSAGKGSFSKETLQYGPGVLTKAPGMLDQVKQQEELSKKADQVLASYSRETDAVGLQVTAVNRSNVAMETAAAKQDLENKLKAAGVTDLAAYTEKVDQLAAARANEIVAQQKQQAALKELTGRMDEVRSSAKSALSTFVSDLREGKSGAEALSDVIGGIDSKLLDLAENDVISTLFGKTGTSGGSGILTSLFSGLLGGSSTTSASVHHQGGIVGGGAPRRSVPSGVFSGAPRYHSGGIAGLKPGEMPAILKKGELVIPNLSGFRSAQQRSGGTNVNNQTALNMTVIANDAQSFRKSKTQIAGGLYKVLQGAQRAR</sequence>
<feature type="domain" description="Bacteriophage tail tape measure N-terminal" evidence="5">
    <location>
        <begin position="104"/>
        <end position="230"/>
    </location>
</feature>
<organism evidence="6 7">
    <name type="scientific">Faunimonas pinastri</name>
    <dbReference type="NCBI Taxonomy" id="1855383"/>
    <lineage>
        <taxon>Bacteria</taxon>
        <taxon>Pseudomonadati</taxon>
        <taxon>Pseudomonadota</taxon>
        <taxon>Alphaproteobacteria</taxon>
        <taxon>Hyphomicrobiales</taxon>
        <taxon>Afifellaceae</taxon>
        <taxon>Faunimonas</taxon>
    </lineage>
</organism>
<feature type="compositionally biased region" description="Low complexity" evidence="3">
    <location>
        <begin position="337"/>
        <end position="351"/>
    </location>
</feature>
<dbReference type="AlphaFoldDB" id="A0A1H9F6Q1"/>
<evidence type="ECO:0000259" key="5">
    <source>
        <dbReference type="Pfam" id="PF06791"/>
    </source>
</evidence>
<dbReference type="InterPro" id="IPR008258">
    <property type="entry name" value="Transglycosylase_SLT_dom_1"/>
</dbReference>
<feature type="region of interest" description="Disordered" evidence="3">
    <location>
        <begin position="337"/>
        <end position="357"/>
    </location>
</feature>
<proteinExistence type="inferred from homology"/>
<dbReference type="Pfam" id="PF01464">
    <property type="entry name" value="SLT"/>
    <property type="match status" value="1"/>
</dbReference>
<comment type="similarity">
    <text evidence="1">Belongs to the transglycosylase Slt family.</text>
</comment>
<evidence type="ECO:0000256" key="1">
    <source>
        <dbReference type="ARBA" id="ARBA00007734"/>
    </source>
</evidence>
<dbReference type="InterPro" id="IPR009628">
    <property type="entry name" value="Phage_tape_measure_N"/>
</dbReference>
<dbReference type="PANTHER" id="PTHR37423:SF2">
    <property type="entry name" value="MEMBRANE-BOUND LYTIC MUREIN TRANSGLYCOSYLASE C"/>
    <property type="match status" value="1"/>
</dbReference>
<evidence type="ECO:0000259" key="4">
    <source>
        <dbReference type="Pfam" id="PF01464"/>
    </source>
</evidence>
<dbReference type="STRING" id="1855383.SAMN05216548_1043"/>
<comment type="similarity">
    <text evidence="2">Belongs to the virb1 family.</text>
</comment>
<feature type="domain" description="Transglycosylase SLT" evidence="4">
    <location>
        <begin position="460"/>
        <end position="567"/>
    </location>
</feature>
<dbReference type="Proteomes" id="UP000199647">
    <property type="component" value="Unassembled WGS sequence"/>
</dbReference>
<gene>
    <name evidence="6" type="ORF">SAMN05216548_1043</name>
</gene>
<dbReference type="PANTHER" id="PTHR37423">
    <property type="entry name" value="SOLUBLE LYTIC MUREIN TRANSGLYCOSYLASE-RELATED"/>
    <property type="match status" value="1"/>
</dbReference>
<dbReference type="RefSeq" id="WP_092495893.1">
    <property type="nucleotide sequence ID" value="NZ_FOFG01000004.1"/>
</dbReference>
<evidence type="ECO:0000256" key="3">
    <source>
        <dbReference type="SAM" id="MobiDB-lite"/>
    </source>
</evidence>
<dbReference type="Pfam" id="PF06791">
    <property type="entry name" value="TMP_2"/>
    <property type="match status" value="1"/>
</dbReference>
<keyword evidence="7" id="KW-1185">Reference proteome</keyword>
<dbReference type="InterPro" id="IPR023346">
    <property type="entry name" value="Lysozyme-like_dom_sf"/>
</dbReference>
<reference evidence="6 7" key="1">
    <citation type="submission" date="2016-10" db="EMBL/GenBank/DDBJ databases">
        <authorList>
            <person name="de Groot N.N."/>
        </authorList>
    </citation>
    <scope>NUCLEOTIDE SEQUENCE [LARGE SCALE GENOMIC DNA]</scope>
    <source>
        <strain evidence="6 7">A52C2</strain>
    </source>
</reference>
<evidence type="ECO:0000313" key="7">
    <source>
        <dbReference type="Proteomes" id="UP000199647"/>
    </source>
</evidence>
<accession>A0A1H9F6Q1</accession>
<protein>
    <submittedName>
        <fullName evidence="6">Prophage tail length tape measure protein</fullName>
    </submittedName>
</protein>
<dbReference type="OrthoDB" id="9815002at2"/>